<dbReference type="STRING" id="314265.R2601_16355"/>
<dbReference type="EMBL" id="AATQ01000012">
    <property type="protein sequence ID" value="EAU46710.1"/>
    <property type="molecule type" value="Genomic_DNA"/>
</dbReference>
<accession>Q0FR77</accession>
<reference evidence="2 3" key="1">
    <citation type="journal article" date="2010" name="J. Bacteriol.">
        <title>Genome sequences of Pelagibaca bermudensis HTCC2601T and Maritimibacter alkaliphilus HTCC2654T, the type strains of two marine Roseobacter genera.</title>
        <authorList>
            <person name="Thrash J.C."/>
            <person name="Cho J.C."/>
            <person name="Ferriera S."/>
            <person name="Johnson J."/>
            <person name="Vergin K.L."/>
            <person name="Giovannoni S.J."/>
        </authorList>
    </citation>
    <scope>NUCLEOTIDE SEQUENCE [LARGE SCALE GENOMIC DNA]</scope>
    <source>
        <strain evidence="3">DSM 26914 / JCM 13377 / KCTC 12554 / HTCC2601</strain>
    </source>
</reference>
<gene>
    <name evidence="2" type="ORF">R2601_16355</name>
</gene>
<comment type="caution">
    <text evidence="2">The sequence shown here is derived from an EMBL/GenBank/DDBJ whole genome shotgun (WGS) entry which is preliminary data.</text>
</comment>
<evidence type="ECO:0000313" key="3">
    <source>
        <dbReference type="Proteomes" id="UP000006230"/>
    </source>
</evidence>
<organism evidence="2 3">
    <name type="scientific">Salipiger bermudensis (strain DSM 26914 / JCM 13377 / KCTC 12554 / HTCC2601)</name>
    <name type="common">Pelagibaca bermudensis</name>
    <dbReference type="NCBI Taxonomy" id="314265"/>
    <lineage>
        <taxon>Bacteria</taxon>
        <taxon>Pseudomonadati</taxon>
        <taxon>Pseudomonadota</taxon>
        <taxon>Alphaproteobacteria</taxon>
        <taxon>Rhodobacterales</taxon>
        <taxon>Roseobacteraceae</taxon>
        <taxon>Salipiger</taxon>
    </lineage>
</organism>
<keyword evidence="1" id="KW-1133">Transmembrane helix</keyword>
<keyword evidence="1" id="KW-0472">Membrane</keyword>
<protein>
    <submittedName>
        <fullName evidence="2">Uncharacterized protein</fullName>
    </submittedName>
</protein>
<dbReference type="OrthoDB" id="7846016at2"/>
<dbReference type="HOGENOM" id="CLU_715419_0_0_5"/>
<proteinExistence type="predicted"/>
<feature type="transmembrane region" description="Helical" evidence="1">
    <location>
        <begin position="7"/>
        <end position="26"/>
    </location>
</feature>
<evidence type="ECO:0000256" key="1">
    <source>
        <dbReference type="SAM" id="Phobius"/>
    </source>
</evidence>
<dbReference type="eggNOG" id="ENOG5031D8Q">
    <property type="taxonomic scope" value="Bacteria"/>
</dbReference>
<evidence type="ECO:0000313" key="2">
    <source>
        <dbReference type="EMBL" id="EAU46710.1"/>
    </source>
</evidence>
<dbReference type="RefSeq" id="WP_007796602.1">
    <property type="nucleotide sequence ID" value="NZ_DS022276.1"/>
</dbReference>
<keyword evidence="1" id="KW-0812">Transmembrane</keyword>
<dbReference type="AlphaFoldDB" id="Q0FR77"/>
<keyword evidence="3" id="KW-1185">Reference proteome</keyword>
<sequence>MVPAIQRVLWYGVATTSALLFLILHQRADLPVMMQVTILSSIGVVTALGLSAAKLPRLDRRGAAAAAPSLLTARAYRHLPRDLPAPATMRKELGVLLRAADGRRDPTALHEPETRAAVRSRVFGRILHTWRAETVEQLDDRQLQALWQLRELIAADPCRAGELAQRFRKPDVVLAIRDRVLEIDARRQRFERQRAAFRATRMAWKQTAPGKGDTLVDALRALTAPDPDLWHKVIAEHDLADPEQARAALWCARQPGCERASVALYLSRIAEAGRIPIALRNGETEWLGGLCSVIRGWNAGRYTGQALGFVPKDADEASRAASALSSQLDTLAEQTGQPRWPDPTDIFATSHGEAPRPRDNWDLRAGRMIAPPRLEHYIEIAPQQAA</sequence>
<feature type="transmembrane region" description="Helical" evidence="1">
    <location>
        <begin position="32"/>
        <end position="53"/>
    </location>
</feature>
<dbReference type="Proteomes" id="UP000006230">
    <property type="component" value="Unassembled WGS sequence"/>
</dbReference>
<name>Q0FR77_SALBH</name>